<feature type="transmembrane region" description="Helical" evidence="1">
    <location>
        <begin position="58"/>
        <end position="77"/>
    </location>
</feature>
<keyword evidence="1" id="KW-1133">Transmembrane helix</keyword>
<name>A0A1V3WE76_MYCKA</name>
<evidence type="ECO:0000256" key="1">
    <source>
        <dbReference type="SAM" id="Phobius"/>
    </source>
</evidence>
<evidence type="ECO:0000313" key="3">
    <source>
        <dbReference type="Proteomes" id="UP000188532"/>
    </source>
</evidence>
<evidence type="ECO:0000313" key="2">
    <source>
        <dbReference type="EMBL" id="OOK65283.1"/>
    </source>
</evidence>
<keyword evidence="1" id="KW-0472">Membrane</keyword>
<sequence>MRCAGPCPIGCYQRDLRIAADLGAQTPFWSKNSTSLSEFAASRIKLARIYRQRLTPNLAALGMVLVARGIPLLAAAVPSNRVADYTTFLLVE</sequence>
<dbReference type="AlphaFoldDB" id="A0A1V3WE76"/>
<comment type="caution">
    <text evidence="2">The sequence shown here is derived from an EMBL/GenBank/DDBJ whole genome shotgun (WGS) entry which is preliminary data.</text>
</comment>
<accession>A0A1V3WE76</accession>
<proteinExistence type="predicted"/>
<keyword evidence="1" id="KW-0812">Transmembrane</keyword>
<dbReference type="EMBL" id="MVBN01000011">
    <property type="protein sequence ID" value="OOK65283.1"/>
    <property type="molecule type" value="Genomic_DNA"/>
</dbReference>
<dbReference type="Proteomes" id="UP000188532">
    <property type="component" value="Unassembled WGS sequence"/>
</dbReference>
<protein>
    <submittedName>
        <fullName evidence="2">Uncharacterized protein</fullName>
    </submittedName>
</protein>
<gene>
    <name evidence="2" type="ORF">BZL29_7907</name>
</gene>
<organism evidence="2 3">
    <name type="scientific">Mycobacterium kansasii</name>
    <dbReference type="NCBI Taxonomy" id="1768"/>
    <lineage>
        <taxon>Bacteria</taxon>
        <taxon>Bacillati</taxon>
        <taxon>Actinomycetota</taxon>
        <taxon>Actinomycetes</taxon>
        <taxon>Mycobacteriales</taxon>
        <taxon>Mycobacteriaceae</taxon>
        <taxon>Mycobacterium</taxon>
    </lineage>
</organism>
<reference evidence="2 3" key="1">
    <citation type="submission" date="2017-02" db="EMBL/GenBank/DDBJ databases">
        <title>Complete genome sequences of Mycobacterium kansasii strains isolated from rhesus macaques.</title>
        <authorList>
            <person name="Panda A."/>
            <person name="Nagaraj S."/>
            <person name="Zhao X."/>
            <person name="Tettelin H."/>
            <person name="Detolla L.J."/>
        </authorList>
    </citation>
    <scope>NUCLEOTIDE SEQUENCE [LARGE SCALE GENOMIC DNA]</scope>
    <source>
        <strain evidence="2 3">11-3469</strain>
    </source>
</reference>